<dbReference type="PROSITE" id="PS00723">
    <property type="entry name" value="POLYPRENYL_SYNTHASE_1"/>
    <property type="match status" value="1"/>
</dbReference>
<comment type="similarity">
    <text evidence="2 7">Belongs to the FPP/GGPP synthase family.</text>
</comment>
<keyword evidence="4" id="KW-0479">Metal-binding</keyword>
<evidence type="ECO:0000256" key="2">
    <source>
        <dbReference type="ARBA" id="ARBA00006706"/>
    </source>
</evidence>
<dbReference type="EMBL" id="JAQQFM010000011">
    <property type="protein sequence ID" value="MFL9926986.1"/>
    <property type="molecule type" value="Genomic_DNA"/>
</dbReference>
<evidence type="ECO:0000256" key="5">
    <source>
        <dbReference type="ARBA" id="ARBA00022842"/>
    </source>
</evidence>
<dbReference type="SUPFAM" id="SSF48576">
    <property type="entry name" value="Terpenoid synthases"/>
    <property type="match status" value="1"/>
</dbReference>
<dbReference type="PANTHER" id="PTHR43281:SF1">
    <property type="entry name" value="FARNESYL DIPHOSPHATE SYNTHASE"/>
    <property type="match status" value="1"/>
</dbReference>
<evidence type="ECO:0000256" key="4">
    <source>
        <dbReference type="ARBA" id="ARBA00022723"/>
    </source>
</evidence>
<organism evidence="8 9">
    <name type="scientific">Herbaspirillum lusitanum</name>
    <dbReference type="NCBI Taxonomy" id="213312"/>
    <lineage>
        <taxon>Bacteria</taxon>
        <taxon>Pseudomonadati</taxon>
        <taxon>Pseudomonadota</taxon>
        <taxon>Betaproteobacteria</taxon>
        <taxon>Burkholderiales</taxon>
        <taxon>Oxalobacteraceae</taxon>
        <taxon>Herbaspirillum</taxon>
    </lineage>
</organism>
<dbReference type="CDD" id="cd00685">
    <property type="entry name" value="Trans_IPPS_HT"/>
    <property type="match status" value="1"/>
</dbReference>
<dbReference type="RefSeq" id="WP_408160212.1">
    <property type="nucleotide sequence ID" value="NZ_JAQQFM010000011.1"/>
</dbReference>
<dbReference type="PROSITE" id="PS00444">
    <property type="entry name" value="POLYPRENYL_SYNTHASE_2"/>
    <property type="match status" value="1"/>
</dbReference>
<dbReference type="PANTHER" id="PTHR43281">
    <property type="entry name" value="FARNESYL DIPHOSPHATE SYNTHASE"/>
    <property type="match status" value="1"/>
</dbReference>
<gene>
    <name evidence="8" type="ORF">PQR62_22130</name>
</gene>
<protein>
    <submittedName>
        <fullName evidence="8">Polyprenyl synthetase family protein</fullName>
    </submittedName>
</protein>
<keyword evidence="9" id="KW-1185">Reference proteome</keyword>
<keyword evidence="6" id="KW-0414">Isoprene biosynthesis</keyword>
<dbReference type="SFLD" id="SFLDG01017">
    <property type="entry name" value="Polyprenyl_Transferase_Like"/>
    <property type="match status" value="1"/>
</dbReference>
<dbReference type="SFLD" id="SFLDS00005">
    <property type="entry name" value="Isoprenoid_Synthase_Type_I"/>
    <property type="match status" value="1"/>
</dbReference>
<evidence type="ECO:0000313" key="9">
    <source>
        <dbReference type="Proteomes" id="UP001629246"/>
    </source>
</evidence>
<evidence type="ECO:0000256" key="6">
    <source>
        <dbReference type="ARBA" id="ARBA00023229"/>
    </source>
</evidence>
<dbReference type="Gene3D" id="1.10.600.10">
    <property type="entry name" value="Farnesyl Diphosphate Synthase"/>
    <property type="match status" value="1"/>
</dbReference>
<evidence type="ECO:0000256" key="1">
    <source>
        <dbReference type="ARBA" id="ARBA00001946"/>
    </source>
</evidence>
<name>A0ABW9AEW3_9BURK</name>
<comment type="caution">
    <text evidence="8">The sequence shown here is derived from an EMBL/GenBank/DDBJ whole genome shotgun (WGS) entry which is preliminary data.</text>
</comment>
<evidence type="ECO:0000256" key="3">
    <source>
        <dbReference type="ARBA" id="ARBA00022679"/>
    </source>
</evidence>
<dbReference type="Proteomes" id="UP001629246">
    <property type="component" value="Unassembled WGS sequence"/>
</dbReference>
<dbReference type="InterPro" id="IPR033749">
    <property type="entry name" value="Polyprenyl_synt_CS"/>
</dbReference>
<dbReference type="InterPro" id="IPR000092">
    <property type="entry name" value="Polyprenyl_synt"/>
</dbReference>
<proteinExistence type="inferred from homology"/>
<accession>A0ABW9AEW3</accession>
<keyword evidence="5" id="KW-0460">Magnesium</keyword>
<dbReference type="InterPro" id="IPR053378">
    <property type="entry name" value="Prenyl_diphosphate_synthase"/>
</dbReference>
<evidence type="ECO:0000313" key="8">
    <source>
        <dbReference type="EMBL" id="MFL9926986.1"/>
    </source>
</evidence>
<dbReference type="Pfam" id="PF00348">
    <property type="entry name" value="polyprenyl_synt"/>
    <property type="match status" value="1"/>
</dbReference>
<comment type="cofactor">
    <cofactor evidence="1">
        <name>Mg(2+)</name>
        <dbReference type="ChEBI" id="CHEBI:18420"/>
    </cofactor>
</comment>
<dbReference type="NCBIfam" id="NF045485">
    <property type="entry name" value="FPPsyn"/>
    <property type="match status" value="1"/>
</dbReference>
<evidence type="ECO:0000256" key="7">
    <source>
        <dbReference type="RuleBase" id="RU004466"/>
    </source>
</evidence>
<dbReference type="InterPro" id="IPR008949">
    <property type="entry name" value="Isoprenoid_synthase_dom_sf"/>
</dbReference>
<sequence>MSARLGASLSFLDWMQGVQTAMEQVLDRFLPTLTQVPAKLHEAMRYTALDGGKRVRPLLVFAAGDLFDTPLPLLERAAAALEMIHVYSLVHDDMPCMDDDALRRGKPTVHVKYDEATALLVGDALQAQAFAVMSDAVGLSELDAVATMQRQLGMVQLLAQAAGSAGMCGGQAIDLASVGMTLSLAELEQMHRLKTGALLRASVMLGAMGGKTLTAAESAALDEYAGAVGLAFQVVDDILDATADSATLGKTAGKDAADNKPTYVSILGLGESQALAEKLRGNAHQALAPFGDKARRLRELADLIVQRKA</sequence>
<reference evidence="8 9" key="1">
    <citation type="journal article" date="2024" name="Chem. Sci.">
        <title>Discovery of megapolipeptins by genome mining of a Burkholderiales bacteria collection.</title>
        <authorList>
            <person name="Paulo B.S."/>
            <person name="Recchia M.J.J."/>
            <person name="Lee S."/>
            <person name="Fergusson C.H."/>
            <person name="Romanowski S.B."/>
            <person name="Hernandez A."/>
            <person name="Krull N."/>
            <person name="Liu D.Y."/>
            <person name="Cavanagh H."/>
            <person name="Bos A."/>
            <person name="Gray C.A."/>
            <person name="Murphy B.T."/>
            <person name="Linington R.G."/>
            <person name="Eustaquio A.S."/>
        </authorList>
    </citation>
    <scope>NUCLEOTIDE SEQUENCE [LARGE SCALE GENOMIC DNA]</scope>
    <source>
        <strain evidence="8 9">RL21-008-BIB-A</strain>
    </source>
</reference>
<keyword evidence="3 7" id="KW-0808">Transferase</keyword>